<keyword evidence="1" id="KW-0812">Transmembrane</keyword>
<feature type="transmembrane region" description="Helical" evidence="1">
    <location>
        <begin position="170"/>
        <end position="192"/>
    </location>
</feature>
<feature type="transmembrane region" description="Helical" evidence="1">
    <location>
        <begin position="268"/>
        <end position="288"/>
    </location>
</feature>
<sequence length="490" mass="52429">MSPDLPPDRAAPPTRAPASPVALRQGAMARLALRFTAWAETWFPDTFVFAAVGVVVVAVAALGNGATPAAITKAFGDGFWSLIVFSMQMVFVAISGYVVATSPPAARLIRRLAMIPRTGPGAIALIATISMSASFLNWGLSLVFSGLLARAMATRTELRMDYRAAGAAGYLGLGATWALGLSSSAAQLQANAASLPPALLRITGVLPFGQTILLWQSLVMAAVLLVVSVLIAWLSAPRGEAAVTAQHMGIDPQVPVGEVAPRERPGEWLEYSPFLTVVLVALTVGWMLQEFTRLGVVVAISGLNAYNLIFLMLGLVLHWRPRSFLNAVARAVPATTGVLIQFPLYGAIATIMTNARGWGDVSLADRIAHLFVSFNTTESFPVVMGIYSAVLGFFIPSGGGKWIIEAPYVMQAANELRVHLGWAVQVYNAAEALPNLVNPFWMLPLLGVLSIKARDIVGFSFLQLLVHTPLVLFMLWFLGRTLPYIPPVMP</sequence>
<dbReference type="PANTHER" id="PTHR41983:SF2">
    <property type="entry name" value="SHORT-CHAIN FATTY ACID TRANSPORTER-RELATED"/>
    <property type="match status" value="1"/>
</dbReference>
<evidence type="ECO:0000256" key="1">
    <source>
        <dbReference type="SAM" id="Phobius"/>
    </source>
</evidence>
<comment type="caution">
    <text evidence="2">The sequence shown here is derived from an EMBL/GenBank/DDBJ whole genome shotgun (WGS) entry which is preliminary data.</text>
</comment>
<dbReference type="InterPro" id="IPR006160">
    <property type="entry name" value="SCFA_transpt_AtoE"/>
</dbReference>
<dbReference type="PANTHER" id="PTHR41983">
    <property type="entry name" value="SHORT-CHAIN FATTY ACID TRANSPORTER-RELATED"/>
    <property type="match status" value="1"/>
</dbReference>
<organism evidence="2 3">
    <name type="scientific">Roseomonas elaeocarpi</name>
    <dbReference type="NCBI Taxonomy" id="907779"/>
    <lineage>
        <taxon>Bacteria</taxon>
        <taxon>Pseudomonadati</taxon>
        <taxon>Pseudomonadota</taxon>
        <taxon>Alphaproteobacteria</taxon>
        <taxon>Acetobacterales</taxon>
        <taxon>Roseomonadaceae</taxon>
        <taxon>Roseomonas</taxon>
    </lineage>
</organism>
<feature type="transmembrane region" description="Helical" evidence="1">
    <location>
        <begin position="456"/>
        <end position="479"/>
    </location>
</feature>
<protein>
    <submittedName>
        <fullName evidence="2">Short-chain fatty acid transporter</fullName>
    </submittedName>
</protein>
<evidence type="ECO:0000313" key="2">
    <source>
        <dbReference type="EMBL" id="MFC0410664.1"/>
    </source>
</evidence>
<feature type="transmembrane region" description="Helical" evidence="1">
    <location>
        <begin position="47"/>
        <end position="67"/>
    </location>
</feature>
<feature type="transmembrane region" description="Helical" evidence="1">
    <location>
        <begin position="294"/>
        <end position="317"/>
    </location>
</feature>
<proteinExistence type="predicted"/>
<keyword evidence="3" id="KW-1185">Reference proteome</keyword>
<dbReference type="Proteomes" id="UP001589865">
    <property type="component" value="Unassembled WGS sequence"/>
</dbReference>
<dbReference type="Pfam" id="PF02667">
    <property type="entry name" value="SCFA_trans"/>
    <property type="match status" value="1"/>
</dbReference>
<keyword evidence="1" id="KW-0472">Membrane</keyword>
<feature type="transmembrane region" description="Helical" evidence="1">
    <location>
        <begin position="120"/>
        <end position="149"/>
    </location>
</feature>
<reference evidence="2 3" key="1">
    <citation type="submission" date="2024-09" db="EMBL/GenBank/DDBJ databases">
        <authorList>
            <person name="Sun Q."/>
            <person name="Mori K."/>
        </authorList>
    </citation>
    <scope>NUCLEOTIDE SEQUENCE [LARGE SCALE GENOMIC DNA]</scope>
    <source>
        <strain evidence="2 3">TBRC 5777</strain>
    </source>
</reference>
<accession>A0ABV6JY54</accession>
<gene>
    <name evidence="2" type="ORF">ACFFGY_20635</name>
</gene>
<name>A0ABV6JY54_9PROT</name>
<feature type="transmembrane region" description="Helical" evidence="1">
    <location>
        <begin position="79"/>
        <end position="100"/>
    </location>
</feature>
<dbReference type="EMBL" id="JBHLUN010000017">
    <property type="protein sequence ID" value="MFC0410664.1"/>
    <property type="molecule type" value="Genomic_DNA"/>
</dbReference>
<feature type="transmembrane region" description="Helical" evidence="1">
    <location>
        <begin position="212"/>
        <end position="234"/>
    </location>
</feature>
<keyword evidence="1" id="KW-1133">Transmembrane helix</keyword>
<dbReference type="RefSeq" id="WP_377046420.1">
    <property type="nucleotide sequence ID" value="NZ_JBHLUN010000017.1"/>
</dbReference>
<evidence type="ECO:0000313" key="3">
    <source>
        <dbReference type="Proteomes" id="UP001589865"/>
    </source>
</evidence>